<dbReference type="EMBL" id="QGKV02000832">
    <property type="protein sequence ID" value="KAF3548915.1"/>
    <property type="molecule type" value="Genomic_DNA"/>
</dbReference>
<organism evidence="1 2">
    <name type="scientific">Brassica cretica</name>
    <name type="common">Mustard</name>
    <dbReference type="NCBI Taxonomy" id="69181"/>
    <lineage>
        <taxon>Eukaryota</taxon>
        <taxon>Viridiplantae</taxon>
        <taxon>Streptophyta</taxon>
        <taxon>Embryophyta</taxon>
        <taxon>Tracheophyta</taxon>
        <taxon>Spermatophyta</taxon>
        <taxon>Magnoliopsida</taxon>
        <taxon>eudicotyledons</taxon>
        <taxon>Gunneridae</taxon>
        <taxon>Pentapetalae</taxon>
        <taxon>rosids</taxon>
        <taxon>malvids</taxon>
        <taxon>Brassicales</taxon>
        <taxon>Brassicaceae</taxon>
        <taxon>Brassiceae</taxon>
        <taxon>Brassica</taxon>
    </lineage>
</organism>
<evidence type="ECO:0000313" key="2">
    <source>
        <dbReference type="Proteomes" id="UP000266723"/>
    </source>
</evidence>
<reference evidence="1 2" key="1">
    <citation type="journal article" date="2020" name="BMC Genomics">
        <title>Intraspecific diversification of the crop wild relative Brassica cretica Lam. using demographic model selection.</title>
        <authorList>
            <person name="Kioukis A."/>
            <person name="Michalopoulou V.A."/>
            <person name="Briers L."/>
            <person name="Pirintsos S."/>
            <person name="Studholme D.J."/>
            <person name="Pavlidis P."/>
            <person name="Sarris P.F."/>
        </authorList>
    </citation>
    <scope>NUCLEOTIDE SEQUENCE [LARGE SCALE GENOMIC DNA]</scope>
    <source>
        <strain evidence="2">cv. PFS-1207/04</strain>
    </source>
</reference>
<evidence type="ECO:0000313" key="1">
    <source>
        <dbReference type="EMBL" id="KAF3548915.1"/>
    </source>
</evidence>
<keyword evidence="2" id="KW-1185">Reference proteome</keyword>
<name>A0ABQ7CAA8_BRACR</name>
<dbReference type="Proteomes" id="UP000266723">
    <property type="component" value="Unassembled WGS sequence"/>
</dbReference>
<protein>
    <submittedName>
        <fullName evidence="1">Uncharacterized protein</fullName>
    </submittedName>
</protein>
<accession>A0ABQ7CAA8</accession>
<sequence length="299" mass="33652">MAEPADYPANDKPGWIKGEHTELKPAEVTKDEMNQLSDTTLALDKLSDTNLEIKFSKEKPDLNSCLMKEPKPILNGPRSCSKTEEVFPKMKTKTTKARKEYETENEFSLFFPQPELVVDKTCNELTCFEPVQQSSLVSVFQVSGENSAERAQKSSPPEEVLEQPNNIEVETDAKSFSLNSQEHCKDLDMANYVSEMFVMHTELKPAEVTKDKLNLLSDTSLELDKLSDTNLELDELSDANLDLDELSDTEKGVGLGAGRNEPFQPKKKFITSLLWNCVLPSPSILLQTIRSAFRGIRER</sequence>
<proteinExistence type="predicted"/>
<comment type="caution">
    <text evidence="1">The sequence shown here is derived from an EMBL/GenBank/DDBJ whole genome shotgun (WGS) entry which is preliminary data.</text>
</comment>
<gene>
    <name evidence="1" type="ORF">DY000_02007973</name>
</gene>